<dbReference type="EMBL" id="VXIV02000063">
    <property type="protein sequence ID" value="KAF6041258.1"/>
    <property type="molecule type" value="Genomic_DNA"/>
</dbReference>
<dbReference type="Gene3D" id="2.60.40.10">
    <property type="entry name" value="Immunoglobulins"/>
    <property type="match status" value="1"/>
</dbReference>
<dbReference type="OrthoDB" id="6283644at2759"/>
<protein>
    <recommendedName>
        <fullName evidence="2">Immunoglobulin I-set domain-containing protein</fullName>
    </recommendedName>
</protein>
<dbReference type="InterPro" id="IPR036179">
    <property type="entry name" value="Ig-like_dom_sf"/>
</dbReference>
<dbReference type="SUPFAM" id="SSF48726">
    <property type="entry name" value="Immunoglobulin"/>
    <property type="match status" value="1"/>
</dbReference>
<feature type="signal peptide" evidence="1">
    <location>
        <begin position="1"/>
        <end position="22"/>
    </location>
</feature>
<feature type="domain" description="Immunoglobulin I-set" evidence="2">
    <location>
        <begin position="71"/>
        <end position="152"/>
    </location>
</feature>
<gene>
    <name evidence="3" type="ORF">EB796_000420</name>
</gene>
<keyword evidence="1" id="KW-0732">Signal</keyword>
<reference evidence="3" key="1">
    <citation type="submission" date="2020-06" db="EMBL/GenBank/DDBJ databases">
        <title>Draft genome of Bugula neritina, a colonial animal packing powerful symbionts and potential medicines.</title>
        <authorList>
            <person name="Rayko M."/>
        </authorList>
    </citation>
    <scope>NUCLEOTIDE SEQUENCE [LARGE SCALE GENOMIC DNA]</scope>
    <source>
        <strain evidence="3">Kwan_BN1</strain>
    </source>
</reference>
<evidence type="ECO:0000256" key="1">
    <source>
        <dbReference type="SAM" id="SignalP"/>
    </source>
</evidence>
<accession>A0A7J7KT67</accession>
<dbReference type="Proteomes" id="UP000593567">
    <property type="component" value="Unassembled WGS sequence"/>
</dbReference>
<dbReference type="AlphaFoldDB" id="A0A7J7KT67"/>
<keyword evidence="4" id="KW-1185">Reference proteome</keyword>
<dbReference type="InterPro" id="IPR013783">
    <property type="entry name" value="Ig-like_fold"/>
</dbReference>
<evidence type="ECO:0000259" key="2">
    <source>
        <dbReference type="Pfam" id="PF07679"/>
    </source>
</evidence>
<dbReference type="Pfam" id="PF07679">
    <property type="entry name" value="I-set"/>
    <property type="match status" value="1"/>
</dbReference>
<feature type="chain" id="PRO_5029747461" description="Immunoglobulin I-set domain-containing protein" evidence="1">
    <location>
        <begin position="23"/>
        <end position="196"/>
    </location>
</feature>
<dbReference type="CDD" id="cd00096">
    <property type="entry name" value="Ig"/>
    <property type="match status" value="1"/>
</dbReference>
<evidence type="ECO:0000313" key="3">
    <source>
        <dbReference type="EMBL" id="KAF6041258.1"/>
    </source>
</evidence>
<proteinExistence type="predicted"/>
<organism evidence="3 4">
    <name type="scientific">Bugula neritina</name>
    <name type="common">Brown bryozoan</name>
    <name type="synonym">Sertularia neritina</name>
    <dbReference type="NCBI Taxonomy" id="10212"/>
    <lineage>
        <taxon>Eukaryota</taxon>
        <taxon>Metazoa</taxon>
        <taxon>Spiralia</taxon>
        <taxon>Lophotrochozoa</taxon>
        <taxon>Bryozoa</taxon>
        <taxon>Gymnolaemata</taxon>
        <taxon>Cheilostomatida</taxon>
        <taxon>Flustrina</taxon>
        <taxon>Buguloidea</taxon>
        <taxon>Bugulidae</taxon>
        <taxon>Bugula</taxon>
    </lineage>
</organism>
<evidence type="ECO:0000313" key="4">
    <source>
        <dbReference type="Proteomes" id="UP000593567"/>
    </source>
</evidence>
<name>A0A7J7KT67_BUGNE</name>
<sequence length="196" mass="22966">MKAAFTTALLLIMLLDINIADARKRKKRTDLELNSDADVLEYLERQEQDMLIFKCKRLVMVKWLHSVLPYIDLQCQVMGDVIEVQWFYNDTLLDTGNMASRHMSLSQPHYRKGTFYDKWFDYKLRLLQVTEKDNGWYTIKAKSPQGLVEQGIVLLEVKTNYSDDKWIEWMEKVYKDSSDIHVTSCISHASVQSSSL</sequence>
<comment type="caution">
    <text evidence="3">The sequence shown here is derived from an EMBL/GenBank/DDBJ whole genome shotgun (WGS) entry which is preliminary data.</text>
</comment>
<dbReference type="InterPro" id="IPR013098">
    <property type="entry name" value="Ig_I-set"/>
</dbReference>